<keyword evidence="3 5" id="KW-1133">Transmembrane helix</keyword>
<feature type="signal peptide" evidence="6">
    <location>
        <begin position="1"/>
        <end position="22"/>
    </location>
</feature>
<accession>A0A8W8KJF1</accession>
<dbReference type="PROSITE" id="PS50261">
    <property type="entry name" value="G_PROTEIN_RECEP_F2_4"/>
    <property type="match status" value="1"/>
</dbReference>
<dbReference type="CDD" id="cd15039">
    <property type="entry name" value="7tmB3_Methuselah-like"/>
    <property type="match status" value="1"/>
</dbReference>
<dbReference type="PANTHER" id="PTHR45902:SF1">
    <property type="entry name" value="LATROPHILIN RECEPTOR-LIKE PROTEIN A"/>
    <property type="match status" value="1"/>
</dbReference>
<evidence type="ECO:0000256" key="5">
    <source>
        <dbReference type="SAM" id="Phobius"/>
    </source>
</evidence>
<dbReference type="Gene3D" id="1.20.1070.10">
    <property type="entry name" value="Rhodopsin 7-helix transmembrane proteins"/>
    <property type="match status" value="1"/>
</dbReference>
<keyword evidence="4 5" id="KW-0472">Membrane</keyword>
<comment type="subcellular location">
    <subcellularLocation>
        <location evidence="1">Membrane</location>
        <topology evidence="1">Multi-pass membrane protein</topology>
    </subcellularLocation>
</comment>
<dbReference type="PANTHER" id="PTHR45902">
    <property type="entry name" value="LATROPHILIN RECEPTOR-LIKE PROTEIN A"/>
    <property type="match status" value="1"/>
</dbReference>
<evidence type="ECO:0000256" key="4">
    <source>
        <dbReference type="ARBA" id="ARBA00023136"/>
    </source>
</evidence>
<dbReference type="Proteomes" id="UP000005408">
    <property type="component" value="Unassembled WGS sequence"/>
</dbReference>
<dbReference type="InterPro" id="IPR053231">
    <property type="entry name" value="GPCR_LN-TM7"/>
</dbReference>
<dbReference type="OrthoDB" id="10051649at2759"/>
<evidence type="ECO:0000256" key="6">
    <source>
        <dbReference type="SAM" id="SignalP"/>
    </source>
</evidence>
<keyword evidence="2 5" id="KW-0812">Transmembrane</keyword>
<feature type="domain" description="G-protein coupled receptors family 2 profile 2" evidence="7">
    <location>
        <begin position="633"/>
        <end position="882"/>
    </location>
</feature>
<protein>
    <recommendedName>
        <fullName evidence="7">G-protein coupled receptors family 2 profile 2 domain-containing protein</fullName>
    </recommendedName>
</protein>
<feature type="transmembrane region" description="Helical" evidence="5">
    <location>
        <begin position="635"/>
        <end position="658"/>
    </location>
</feature>
<feature type="transmembrane region" description="Helical" evidence="5">
    <location>
        <begin position="701"/>
        <end position="722"/>
    </location>
</feature>
<evidence type="ECO:0000313" key="8">
    <source>
        <dbReference type="EnsemblMetazoa" id="G23408.1:cds"/>
    </source>
</evidence>
<dbReference type="AlphaFoldDB" id="A0A8W8KJF1"/>
<dbReference type="EnsemblMetazoa" id="G23408.1">
    <property type="protein sequence ID" value="G23408.1:cds"/>
    <property type="gene ID" value="G23408"/>
</dbReference>
<feature type="transmembrane region" description="Helical" evidence="5">
    <location>
        <begin position="787"/>
        <end position="809"/>
    </location>
</feature>
<feature type="transmembrane region" description="Helical" evidence="5">
    <location>
        <begin position="670"/>
        <end position="695"/>
    </location>
</feature>
<dbReference type="InterPro" id="IPR000832">
    <property type="entry name" value="GPCR_2_secretin-like"/>
</dbReference>
<reference evidence="8" key="1">
    <citation type="submission" date="2022-08" db="UniProtKB">
        <authorList>
            <consortium name="EnsemblMetazoa"/>
        </authorList>
    </citation>
    <scope>IDENTIFICATION</scope>
    <source>
        <strain evidence="8">05x7-T-G4-1.051#20</strain>
    </source>
</reference>
<keyword evidence="6" id="KW-0732">Signal</keyword>
<evidence type="ECO:0000313" key="9">
    <source>
        <dbReference type="Proteomes" id="UP000005408"/>
    </source>
</evidence>
<keyword evidence="9" id="KW-1185">Reference proteome</keyword>
<evidence type="ECO:0000256" key="2">
    <source>
        <dbReference type="ARBA" id="ARBA00022692"/>
    </source>
</evidence>
<dbReference type="GO" id="GO:0004930">
    <property type="term" value="F:G protein-coupled receptor activity"/>
    <property type="evidence" value="ECO:0007669"/>
    <property type="project" value="InterPro"/>
</dbReference>
<dbReference type="Pfam" id="PF00002">
    <property type="entry name" value="7tm_2"/>
    <property type="match status" value="1"/>
</dbReference>
<dbReference type="GO" id="GO:0016020">
    <property type="term" value="C:membrane"/>
    <property type="evidence" value="ECO:0007669"/>
    <property type="project" value="UniProtKB-SubCell"/>
</dbReference>
<feature type="transmembrane region" description="Helical" evidence="5">
    <location>
        <begin position="830"/>
        <end position="854"/>
    </location>
</feature>
<evidence type="ECO:0000256" key="1">
    <source>
        <dbReference type="ARBA" id="ARBA00004141"/>
    </source>
</evidence>
<sequence length="903" mass="103641">MISNGWISALLIYLQLINACFSTKPSEAERAFVNNMTRWIQNDSIKVQVSAYMLFCPAQDLCFGDQFRRDYSYTQEESGHSCSYCSCSEGCQRKKNCCPWRSYVQSQNSTPEFVSYTNQGVSKPSRFHNVTLDCRKPIIHPFESAIQRYFMVTSCPEYFNDVDTIEKCERSEYVNDYEGYRPVTSLSTNETYKNADCALCNAEPMNSLKPWDINFHCKTLEEINQIDSPDKLQQRLFGPSRTCNILFVPPSDIFQKSMKCFLEKDTKRQCNVTGMWKNYDADIENGCNSDFLDKYMFCESRLRILLFKNIFCAMCNVGNWTTDLMIECEKQIYLGGGDLVSFSALLDVRGIHSKEKKQLKKCPGQQVYDVLLNKCHPIVCESGMRYENSECVPIHKVVGQYIYEVNILIKPLTEIFEAVDRIHEIIYALKTNPVISKNLCFFAAMTSDELHFTSEHSSGGDIALYALLSISELHSRVEVTDQLIDLFKLKFFNLSMRYEVVFSGNSFRSLYYPGLNQEPEIMYQNPGYDEDWFLILRHTSLANIGKCMHTPLGTYPWSIVAPVTICTKVVIHKNETRIVVSNYTLCFVEFDFCVESEYFRESRDKKRVEVCLDQYMGGVRAAYSGLLVSFTDEKILSAVSLSLSSLGCIGSVVIFLIFDEGRYLRGLNIIATTITLLIANILHFLSGVLSFMPWFCRTVGVLSHFFWLAVVMWLTVSCFSIFRTFTSMRFTKEDSLNSKKRFLWNSFYSFLVPCLLVLTNALISTFVLQDDQYGYSALTCYISESKMVLYTFVIPLAVMVVLNVFMVIITAREINMKNSYRKNSDNDAHMVPVVCKLATLTGAGWFLGFFHQIFQIQLVSYLQILITGSQGLFIFFAFALQLITKRLGKRESERDKGTKSITF</sequence>
<proteinExistence type="predicted"/>
<dbReference type="OMA" id="FPVKCED"/>
<feature type="chain" id="PRO_5036444123" description="G-protein coupled receptors family 2 profile 2 domain-containing protein" evidence="6">
    <location>
        <begin position="23"/>
        <end position="903"/>
    </location>
</feature>
<evidence type="ECO:0000256" key="3">
    <source>
        <dbReference type="ARBA" id="ARBA00022989"/>
    </source>
</evidence>
<dbReference type="GO" id="GO:0007166">
    <property type="term" value="P:cell surface receptor signaling pathway"/>
    <property type="evidence" value="ECO:0007669"/>
    <property type="project" value="InterPro"/>
</dbReference>
<feature type="transmembrane region" description="Helical" evidence="5">
    <location>
        <begin position="860"/>
        <end position="884"/>
    </location>
</feature>
<evidence type="ECO:0000259" key="7">
    <source>
        <dbReference type="PROSITE" id="PS50261"/>
    </source>
</evidence>
<organism evidence="8 9">
    <name type="scientific">Magallana gigas</name>
    <name type="common">Pacific oyster</name>
    <name type="synonym">Crassostrea gigas</name>
    <dbReference type="NCBI Taxonomy" id="29159"/>
    <lineage>
        <taxon>Eukaryota</taxon>
        <taxon>Metazoa</taxon>
        <taxon>Spiralia</taxon>
        <taxon>Lophotrochozoa</taxon>
        <taxon>Mollusca</taxon>
        <taxon>Bivalvia</taxon>
        <taxon>Autobranchia</taxon>
        <taxon>Pteriomorphia</taxon>
        <taxon>Ostreida</taxon>
        <taxon>Ostreoidea</taxon>
        <taxon>Ostreidae</taxon>
        <taxon>Magallana</taxon>
    </lineage>
</organism>
<dbReference type="InterPro" id="IPR017981">
    <property type="entry name" value="GPCR_2-like_7TM"/>
</dbReference>
<name>A0A8W8KJF1_MAGGI</name>
<feature type="transmembrane region" description="Helical" evidence="5">
    <location>
        <begin position="742"/>
        <end position="767"/>
    </location>
</feature>